<evidence type="ECO:0000313" key="7">
    <source>
        <dbReference type="EMBL" id="TCO81225.1"/>
    </source>
</evidence>
<evidence type="ECO:0000256" key="5">
    <source>
        <dbReference type="SAM" id="Phobius"/>
    </source>
</evidence>
<sequence>MGALVFGLLLFLGTHSLRIVAEDWRARQLARLGPRRWQGLFALVAALGFVLLVWGYGQTRLDGVALWQPPLWTRHLAALLMLPALILVAAAYGPANRIRAALGHPMLAGVKLWAFAHLLANGRLGDVLLFGAFLLWAVLDFRAARQRDRRAGVMPAAGSVAATVLAVAAGAGVWLAFASFLHRWLIGVPVFG</sequence>
<protein>
    <submittedName>
        <fullName evidence="7">Putative membrane protein</fullName>
    </submittedName>
</protein>
<evidence type="ECO:0000256" key="3">
    <source>
        <dbReference type="ARBA" id="ARBA00022989"/>
    </source>
</evidence>
<name>A0A4R2L5V6_9GAMM</name>
<dbReference type="InterPro" id="IPR009915">
    <property type="entry name" value="NnrU_dom"/>
</dbReference>
<dbReference type="RefSeq" id="WP_132541861.1">
    <property type="nucleotide sequence ID" value="NZ_SLWY01000009.1"/>
</dbReference>
<dbReference type="GO" id="GO:0016020">
    <property type="term" value="C:membrane"/>
    <property type="evidence" value="ECO:0007669"/>
    <property type="project" value="UniProtKB-SubCell"/>
</dbReference>
<reference evidence="7 8" key="1">
    <citation type="submission" date="2019-03" db="EMBL/GenBank/DDBJ databases">
        <title>Genomic Encyclopedia of Type Strains, Phase IV (KMG-IV): sequencing the most valuable type-strain genomes for metagenomic binning, comparative biology and taxonomic classification.</title>
        <authorList>
            <person name="Goeker M."/>
        </authorList>
    </citation>
    <scope>NUCLEOTIDE SEQUENCE [LARGE SCALE GENOMIC DNA]</scope>
    <source>
        <strain evidence="7 8">DSM 25287</strain>
    </source>
</reference>
<feature type="transmembrane region" description="Helical" evidence="5">
    <location>
        <begin position="151"/>
        <end position="177"/>
    </location>
</feature>
<dbReference type="Proteomes" id="UP000295765">
    <property type="component" value="Unassembled WGS sequence"/>
</dbReference>
<evidence type="ECO:0000256" key="2">
    <source>
        <dbReference type="ARBA" id="ARBA00022692"/>
    </source>
</evidence>
<keyword evidence="4 5" id="KW-0472">Membrane</keyword>
<dbReference type="Pfam" id="PF07298">
    <property type="entry name" value="NnrU"/>
    <property type="match status" value="1"/>
</dbReference>
<evidence type="ECO:0000313" key="8">
    <source>
        <dbReference type="Proteomes" id="UP000295765"/>
    </source>
</evidence>
<keyword evidence="3 5" id="KW-1133">Transmembrane helix</keyword>
<feature type="transmembrane region" description="Helical" evidence="5">
    <location>
        <begin position="115"/>
        <end position="139"/>
    </location>
</feature>
<proteinExistence type="predicted"/>
<evidence type="ECO:0000256" key="1">
    <source>
        <dbReference type="ARBA" id="ARBA00004141"/>
    </source>
</evidence>
<feature type="transmembrane region" description="Helical" evidence="5">
    <location>
        <begin position="37"/>
        <end position="56"/>
    </location>
</feature>
<comment type="caution">
    <text evidence="7">The sequence shown here is derived from an EMBL/GenBank/DDBJ whole genome shotgun (WGS) entry which is preliminary data.</text>
</comment>
<organism evidence="7 8">
    <name type="scientific">Plasticicumulans lactativorans</name>
    <dbReference type="NCBI Taxonomy" id="1133106"/>
    <lineage>
        <taxon>Bacteria</taxon>
        <taxon>Pseudomonadati</taxon>
        <taxon>Pseudomonadota</taxon>
        <taxon>Gammaproteobacteria</taxon>
        <taxon>Candidatus Competibacteraceae</taxon>
        <taxon>Plasticicumulans</taxon>
    </lineage>
</organism>
<evidence type="ECO:0000256" key="4">
    <source>
        <dbReference type="ARBA" id="ARBA00023136"/>
    </source>
</evidence>
<dbReference type="OrthoDB" id="5293641at2"/>
<feature type="domain" description="NnrU" evidence="6">
    <location>
        <begin position="4"/>
        <end position="189"/>
    </location>
</feature>
<keyword evidence="2 5" id="KW-0812">Transmembrane</keyword>
<comment type="subcellular location">
    <subcellularLocation>
        <location evidence="1">Membrane</location>
        <topology evidence="1">Multi-pass membrane protein</topology>
    </subcellularLocation>
</comment>
<accession>A0A4R2L5V6</accession>
<keyword evidence="8" id="KW-1185">Reference proteome</keyword>
<evidence type="ECO:0000259" key="6">
    <source>
        <dbReference type="Pfam" id="PF07298"/>
    </source>
</evidence>
<dbReference type="EMBL" id="SLWY01000009">
    <property type="protein sequence ID" value="TCO81225.1"/>
    <property type="molecule type" value="Genomic_DNA"/>
</dbReference>
<feature type="transmembrane region" description="Helical" evidence="5">
    <location>
        <begin position="76"/>
        <end position="95"/>
    </location>
</feature>
<dbReference type="AlphaFoldDB" id="A0A4R2L5V6"/>
<gene>
    <name evidence="7" type="ORF">EV699_10966</name>
</gene>